<comment type="caution">
    <text evidence="9">The sequence shown here is derived from an EMBL/GenBank/DDBJ whole genome shotgun (WGS) entry which is preliminary data.</text>
</comment>
<dbReference type="Proteomes" id="UP001595476">
    <property type="component" value="Unassembled WGS sequence"/>
</dbReference>
<dbReference type="CDD" id="cd06257">
    <property type="entry name" value="DnaJ"/>
    <property type="match status" value="1"/>
</dbReference>
<keyword evidence="3 7" id="KW-1133">Transmembrane helix</keyword>
<protein>
    <submittedName>
        <fullName evidence="9">DnaJ domain-containing protein</fullName>
    </submittedName>
</protein>
<feature type="domain" description="J" evidence="8">
    <location>
        <begin position="197"/>
        <end position="250"/>
    </location>
</feature>
<evidence type="ECO:0000256" key="7">
    <source>
        <dbReference type="SAM" id="Phobius"/>
    </source>
</evidence>
<dbReference type="Gene3D" id="1.10.287.110">
    <property type="entry name" value="DnaJ domain"/>
    <property type="match status" value="1"/>
</dbReference>
<evidence type="ECO:0000256" key="4">
    <source>
        <dbReference type="ARBA" id="ARBA00023136"/>
    </source>
</evidence>
<dbReference type="EMBL" id="JBHRSZ010000002">
    <property type="protein sequence ID" value="MFC3150696.1"/>
    <property type="molecule type" value="Genomic_DNA"/>
</dbReference>
<dbReference type="PRINTS" id="PR00625">
    <property type="entry name" value="JDOMAIN"/>
</dbReference>
<dbReference type="Pfam" id="PF03656">
    <property type="entry name" value="Pam16"/>
    <property type="match status" value="1"/>
</dbReference>
<dbReference type="InterPro" id="IPR036869">
    <property type="entry name" value="J_dom_sf"/>
</dbReference>
<name>A0ABV7HDH6_9GAMM</name>
<keyword evidence="5" id="KW-0143">Chaperone</keyword>
<comment type="subcellular location">
    <subcellularLocation>
        <location evidence="1">Membrane</location>
        <topology evidence="1">Single-pass membrane protein</topology>
    </subcellularLocation>
</comment>
<dbReference type="InterPro" id="IPR001623">
    <property type="entry name" value="DnaJ_domain"/>
</dbReference>
<feature type="transmembrane region" description="Helical" evidence="7">
    <location>
        <begin position="33"/>
        <end position="50"/>
    </location>
</feature>
<evidence type="ECO:0000256" key="2">
    <source>
        <dbReference type="ARBA" id="ARBA00022692"/>
    </source>
</evidence>
<accession>A0ABV7HDH6</accession>
<comment type="similarity">
    <text evidence="6">Belongs to the TIM14 family.</text>
</comment>
<evidence type="ECO:0000256" key="3">
    <source>
        <dbReference type="ARBA" id="ARBA00022989"/>
    </source>
</evidence>
<evidence type="ECO:0000256" key="6">
    <source>
        <dbReference type="ARBA" id="ARBA00038105"/>
    </source>
</evidence>
<sequence length="250" mass="28388">MSRLLLLIALGFIIWYGLRWWKQQDPEHRNKSLATYLLWGLAGVLILLFLTGRAHWISAAIGALLPLMKSALPYLQRLIPYAMHWKQRQNQQGQLTGEWLELKVNPMSGKVDGSVMKGELKGRQLSDLSESELKQLLRDCLENEMKSAQLLGAFLQQAYGAQWQASFADVLNEHNAKQSQHANFDGNHHSGPMTQDEACEILGVDKDCSKEDVLKAYKSLMQKVHPDRGGSDYLTRLVADAKELLMKRFK</sequence>
<evidence type="ECO:0000256" key="5">
    <source>
        <dbReference type="ARBA" id="ARBA00023186"/>
    </source>
</evidence>
<reference evidence="10" key="1">
    <citation type="journal article" date="2019" name="Int. J. Syst. Evol. Microbiol.">
        <title>The Global Catalogue of Microorganisms (GCM) 10K type strain sequencing project: providing services to taxonomists for standard genome sequencing and annotation.</title>
        <authorList>
            <consortium name="The Broad Institute Genomics Platform"/>
            <consortium name="The Broad Institute Genome Sequencing Center for Infectious Disease"/>
            <person name="Wu L."/>
            <person name="Ma J."/>
        </authorList>
    </citation>
    <scope>NUCLEOTIDE SEQUENCE [LARGE SCALE GENOMIC DNA]</scope>
    <source>
        <strain evidence="10">KCTC 52438</strain>
    </source>
</reference>
<dbReference type="SMART" id="SM00271">
    <property type="entry name" value="DnaJ"/>
    <property type="match status" value="1"/>
</dbReference>
<proteinExistence type="inferred from homology"/>
<feature type="transmembrane region" description="Helical" evidence="7">
    <location>
        <begin position="6"/>
        <end position="21"/>
    </location>
</feature>
<dbReference type="SUPFAM" id="SSF46565">
    <property type="entry name" value="Chaperone J-domain"/>
    <property type="match status" value="1"/>
</dbReference>
<evidence type="ECO:0000313" key="10">
    <source>
        <dbReference type="Proteomes" id="UP001595476"/>
    </source>
</evidence>
<organism evidence="9 10">
    <name type="scientific">Litoribrevibacter euphylliae</name>
    <dbReference type="NCBI Taxonomy" id="1834034"/>
    <lineage>
        <taxon>Bacteria</taxon>
        <taxon>Pseudomonadati</taxon>
        <taxon>Pseudomonadota</taxon>
        <taxon>Gammaproteobacteria</taxon>
        <taxon>Oceanospirillales</taxon>
        <taxon>Oceanospirillaceae</taxon>
        <taxon>Litoribrevibacter</taxon>
    </lineage>
</organism>
<dbReference type="PROSITE" id="PS50076">
    <property type="entry name" value="DNAJ_2"/>
    <property type="match status" value="1"/>
</dbReference>
<evidence type="ECO:0000313" key="9">
    <source>
        <dbReference type="EMBL" id="MFC3150696.1"/>
    </source>
</evidence>
<keyword evidence="4 7" id="KW-0472">Membrane</keyword>
<dbReference type="RefSeq" id="WP_386717972.1">
    <property type="nucleotide sequence ID" value="NZ_JBHRSZ010000002.1"/>
</dbReference>
<evidence type="ECO:0000259" key="8">
    <source>
        <dbReference type="PROSITE" id="PS50076"/>
    </source>
</evidence>
<keyword evidence="2 7" id="KW-0812">Transmembrane</keyword>
<dbReference type="PANTHER" id="PTHR12763:SF28">
    <property type="entry name" value="GEO10507P1-RELATED"/>
    <property type="match status" value="1"/>
</dbReference>
<dbReference type="PANTHER" id="PTHR12763">
    <property type="match status" value="1"/>
</dbReference>
<evidence type="ECO:0000256" key="1">
    <source>
        <dbReference type="ARBA" id="ARBA00004167"/>
    </source>
</evidence>
<gene>
    <name evidence="9" type="ORF">ACFOEK_06640</name>
</gene>
<keyword evidence="10" id="KW-1185">Reference proteome</keyword>